<dbReference type="InterPro" id="IPR007445">
    <property type="entry name" value="PilO"/>
</dbReference>
<dbReference type="InterPro" id="IPR014717">
    <property type="entry name" value="Transl_elong_EF1B/ribsomal_bS6"/>
</dbReference>
<dbReference type="PROSITE" id="PS51257">
    <property type="entry name" value="PROKAR_LIPOPROTEIN"/>
    <property type="match status" value="1"/>
</dbReference>
<gene>
    <name evidence="2" type="primary">pilO</name>
    <name evidence="2" type="ORF">ACIPEN_16705</name>
</gene>
<keyword evidence="1" id="KW-0812">Transmembrane</keyword>
<keyword evidence="1" id="KW-1133">Transmembrane helix</keyword>
<evidence type="ECO:0000313" key="3">
    <source>
        <dbReference type="Proteomes" id="UP001617427"/>
    </source>
</evidence>
<protein>
    <submittedName>
        <fullName evidence="2">Type 4a pilus biogenesis protein PilO</fullName>
    </submittedName>
</protein>
<feature type="transmembrane region" description="Helical" evidence="1">
    <location>
        <begin position="20"/>
        <end position="39"/>
    </location>
</feature>
<reference evidence="2 3" key="1">
    <citation type="submission" date="2024-10" db="EMBL/GenBank/DDBJ databases">
        <title>The Natural Products Discovery Center: Release of the First 8490 Sequenced Strains for Exploring Actinobacteria Biosynthetic Diversity.</title>
        <authorList>
            <person name="Kalkreuter E."/>
            <person name="Kautsar S.A."/>
            <person name="Yang D."/>
            <person name="Bader C.D."/>
            <person name="Teijaro C.N."/>
            <person name="Fluegel L."/>
            <person name="Davis C.M."/>
            <person name="Simpson J.R."/>
            <person name="Lauterbach L."/>
            <person name="Steele A.D."/>
            <person name="Gui C."/>
            <person name="Meng S."/>
            <person name="Li G."/>
            <person name="Viehrig K."/>
            <person name="Ye F."/>
            <person name="Su P."/>
            <person name="Kiefer A.F."/>
            <person name="Nichols A."/>
            <person name="Cepeda A.J."/>
            <person name="Yan W."/>
            <person name="Fan B."/>
            <person name="Jiang Y."/>
            <person name="Adhikari A."/>
            <person name="Zheng C.-J."/>
            <person name="Schuster L."/>
            <person name="Cowan T.M."/>
            <person name="Smanski M.J."/>
            <person name="Chevrette M.G."/>
            <person name="De Carvalho L.P.S."/>
            <person name="Shen B."/>
        </authorList>
    </citation>
    <scope>NUCLEOTIDE SEQUENCE [LARGE SCALE GENOMIC DNA]</scope>
    <source>
        <strain evidence="2 3">NPDC087045</strain>
    </source>
</reference>
<proteinExistence type="predicted"/>
<organism evidence="2 3">
    <name type="scientific">Herbaspirillum chlorophenolicum</name>
    <dbReference type="NCBI Taxonomy" id="211589"/>
    <lineage>
        <taxon>Bacteria</taxon>
        <taxon>Pseudomonadati</taxon>
        <taxon>Pseudomonadota</taxon>
        <taxon>Betaproteobacteria</taxon>
        <taxon>Burkholderiales</taxon>
        <taxon>Oxalobacteraceae</taxon>
        <taxon>Herbaspirillum</taxon>
    </lineage>
</organism>
<keyword evidence="1" id="KW-0472">Membrane</keyword>
<dbReference type="Proteomes" id="UP001617427">
    <property type="component" value="Unassembled WGS sequence"/>
</dbReference>
<evidence type="ECO:0000256" key="1">
    <source>
        <dbReference type="SAM" id="Phobius"/>
    </source>
</evidence>
<sequence>MKRQSALLTHPAHWPLAARTILLLAVALACSVTGLFLYVQERSALRQAAENLRHGLQARLTTALAKVTGLPALRSQENLLDMQLLTAQDQLWPEDSHSGAGLLQLKLARRAEECGLEMESFKPLMPAHPAGQPAAHAEINVSGEYAGLLRFVELVTRPPLPVQFESMELAVHTAREGGQTLLMKAVLAAALRDPDDHAKK</sequence>
<dbReference type="EMBL" id="JBIUZV010000010">
    <property type="protein sequence ID" value="MFJ3047468.1"/>
    <property type="molecule type" value="Genomic_DNA"/>
</dbReference>
<dbReference type="Pfam" id="PF04350">
    <property type="entry name" value="PilO"/>
    <property type="match status" value="1"/>
</dbReference>
<evidence type="ECO:0000313" key="2">
    <source>
        <dbReference type="EMBL" id="MFJ3047468.1"/>
    </source>
</evidence>
<dbReference type="RefSeq" id="WP_402702067.1">
    <property type="nucleotide sequence ID" value="NZ_JBIUZV010000010.1"/>
</dbReference>
<keyword evidence="3" id="KW-1185">Reference proteome</keyword>
<dbReference type="Gene3D" id="3.30.70.60">
    <property type="match status" value="1"/>
</dbReference>
<name>A0ABW8F2E6_9BURK</name>
<comment type="caution">
    <text evidence="2">The sequence shown here is derived from an EMBL/GenBank/DDBJ whole genome shotgun (WGS) entry which is preliminary data.</text>
</comment>
<accession>A0ABW8F2E6</accession>